<dbReference type="EMBL" id="LXEY01000010">
    <property type="protein sequence ID" value="OAV62662.1"/>
    <property type="molecule type" value="Genomic_DNA"/>
</dbReference>
<proteinExistence type="inferred from homology"/>
<evidence type="ECO:0000313" key="7">
    <source>
        <dbReference type="EMBL" id="OAV62662.1"/>
    </source>
</evidence>
<dbReference type="SUPFAM" id="SSF46785">
    <property type="entry name" value="Winged helix' DNA-binding domain"/>
    <property type="match status" value="1"/>
</dbReference>
<dbReference type="GO" id="GO:0003700">
    <property type="term" value="F:DNA-binding transcription factor activity"/>
    <property type="evidence" value="ECO:0007669"/>
    <property type="project" value="InterPro"/>
</dbReference>
<evidence type="ECO:0000313" key="8">
    <source>
        <dbReference type="Proteomes" id="UP000078292"/>
    </source>
</evidence>
<dbReference type="AlphaFoldDB" id="A0A1B7M237"/>
<evidence type="ECO:0000256" key="4">
    <source>
        <dbReference type="ARBA" id="ARBA00023163"/>
    </source>
</evidence>
<organism evidence="7 8">
    <name type="scientific">Enteractinococcus helveticum</name>
    <dbReference type="NCBI Taxonomy" id="1837282"/>
    <lineage>
        <taxon>Bacteria</taxon>
        <taxon>Bacillati</taxon>
        <taxon>Actinomycetota</taxon>
        <taxon>Actinomycetes</taxon>
        <taxon>Micrococcales</taxon>
        <taxon>Micrococcaceae</taxon>
    </lineage>
</organism>
<accession>A0A1B7M237</accession>
<dbReference type="Pfam" id="PF00126">
    <property type="entry name" value="HTH_1"/>
    <property type="match status" value="1"/>
</dbReference>
<name>A0A1B7M237_9MICC</name>
<dbReference type="PRINTS" id="PR00039">
    <property type="entry name" value="HTHLYSR"/>
</dbReference>
<evidence type="ECO:0000256" key="5">
    <source>
        <dbReference type="SAM" id="Coils"/>
    </source>
</evidence>
<sequence>MINLTIRQLEYFQAIVEHGSATEAARACHVSQAGLSSAIRQLEDSLGVQLFVREKAKNLVLSNAGRSVNETINKVLRQLRELENNAKNMGDTIGGEVTIGCLHALSVPLLPPLAQYLKDEYPEIELRVIEGNYVEIDASLRRGEVEAILGYQEYLSGDLVFTDIGTQPLYVIMPEGHELQDKEEIDPIDLSGHPYILLDMAPMTHLVERIYQSAGDDSPPALTTKSNETMRALVARGLGLAISGIKPYGDQSVEGHRMVHRRLNFETGFRQITLARLQSGKASRNLTLITDYLRKLIRTHV</sequence>
<evidence type="ECO:0000256" key="3">
    <source>
        <dbReference type="ARBA" id="ARBA00023125"/>
    </source>
</evidence>
<comment type="similarity">
    <text evidence="1">Belongs to the LysR transcriptional regulatory family.</text>
</comment>
<dbReference type="FunFam" id="1.10.10.10:FF:000001">
    <property type="entry name" value="LysR family transcriptional regulator"/>
    <property type="match status" value="1"/>
</dbReference>
<keyword evidence="4" id="KW-0804">Transcription</keyword>
<dbReference type="GO" id="GO:0003677">
    <property type="term" value="F:DNA binding"/>
    <property type="evidence" value="ECO:0007669"/>
    <property type="project" value="UniProtKB-KW"/>
</dbReference>
<dbReference type="InterPro" id="IPR036388">
    <property type="entry name" value="WH-like_DNA-bd_sf"/>
</dbReference>
<comment type="caution">
    <text evidence="7">The sequence shown here is derived from an EMBL/GenBank/DDBJ whole genome shotgun (WGS) entry which is preliminary data.</text>
</comment>
<feature type="domain" description="HTH lysR-type" evidence="6">
    <location>
        <begin position="4"/>
        <end position="62"/>
    </location>
</feature>
<evidence type="ECO:0000259" key="6">
    <source>
        <dbReference type="PROSITE" id="PS50931"/>
    </source>
</evidence>
<dbReference type="Gene3D" id="1.10.10.10">
    <property type="entry name" value="Winged helix-like DNA-binding domain superfamily/Winged helix DNA-binding domain"/>
    <property type="match status" value="1"/>
</dbReference>
<gene>
    <name evidence="7" type="ORF">A6F49_05755</name>
</gene>
<dbReference type="PROSITE" id="PS50931">
    <property type="entry name" value="HTH_LYSR"/>
    <property type="match status" value="1"/>
</dbReference>
<protein>
    <recommendedName>
        <fullName evidence="6">HTH lysR-type domain-containing protein</fullName>
    </recommendedName>
</protein>
<keyword evidence="8" id="KW-1185">Reference proteome</keyword>
<dbReference type="InterPro" id="IPR000847">
    <property type="entry name" value="LysR_HTH_N"/>
</dbReference>
<keyword evidence="2" id="KW-0805">Transcription regulation</keyword>
<reference evidence="7 8" key="1">
    <citation type="submission" date="2016-04" db="EMBL/GenBank/DDBJ databases">
        <title>First whole genome shotgun sequence of the bacterium Enteractinococcus sp. strain UASWS1574.</title>
        <authorList>
            <person name="Crovadore J."/>
            <person name="Chablais R."/>
            <person name="Lefort F."/>
        </authorList>
    </citation>
    <scope>NUCLEOTIDE SEQUENCE [LARGE SCALE GENOMIC DNA]</scope>
    <source>
        <strain evidence="7 8">UASWS1574</strain>
    </source>
</reference>
<dbReference type="Pfam" id="PF03466">
    <property type="entry name" value="LysR_substrate"/>
    <property type="match status" value="1"/>
</dbReference>
<dbReference type="InterPro" id="IPR050950">
    <property type="entry name" value="HTH-type_LysR_regulators"/>
</dbReference>
<dbReference type="InterPro" id="IPR036390">
    <property type="entry name" value="WH_DNA-bd_sf"/>
</dbReference>
<dbReference type="Gene3D" id="3.40.190.10">
    <property type="entry name" value="Periplasmic binding protein-like II"/>
    <property type="match status" value="2"/>
</dbReference>
<dbReference type="GO" id="GO:0005829">
    <property type="term" value="C:cytosol"/>
    <property type="evidence" value="ECO:0007669"/>
    <property type="project" value="TreeGrafter"/>
</dbReference>
<dbReference type="OrthoDB" id="3461141at2"/>
<evidence type="ECO:0000256" key="2">
    <source>
        <dbReference type="ARBA" id="ARBA00023015"/>
    </source>
</evidence>
<dbReference type="PANTHER" id="PTHR30419">
    <property type="entry name" value="HTH-TYPE TRANSCRIPTIONAL REGULATOR YBHD"/>
    <property type="match status" value="1"/>
</dbReference>
<keyword evidence="5" id="KW-0175">Coiled coil</keyword>
<evidence type="ECO:0000256" key="1">
    <source>
        <dbReference type="ARBA" id="ARBA00009437"/>
    </source>
</evidence>
<dbReference type="SUPFAM" id="SSF53850">
    <property type="entry name" value="Periplasmic binding protein-like II"/>
    <property type="match status" value="1"/>
</dbReference>
<dbReference type="RefSeq" id="WP_043055450.1">
    <property type="nucleotide sequence ID" value="NZ_LXEY01000010.1"/>
</dbReference>
<feature type="coiled-coil region" evidence="5">
    <location>
        <begin position="65"/>
        <end position="92"/>
    </location>
</feature>
<dbReference type="Proteomes" id="UP000078292">
    <property type="component" value="Unassembled WGS sequence"/>
</dbReference>
<dbReference type="InterPro" id="IPR005119">
    <property type="entry name" value="LysR_subst-bd"/>
</dbReference>
<dbReference type="STRING" id="1837282.A6F49_05755"/>
<keyword evidence="3" id="KW-0238">DNA-binding</keyword>